<evidence type="ECO:0000313" key="2">
    <source>
        <dbReference type="EMBL" id="WPL18351.1"/>
    </source>
</evidence>
<dbReference type="PANTHER" id="PTHR37525:SF1">
    <property type="entry name" value="UPF0175 PROTEIN SSL1255"/>
    <property type="match status" value="1"/>
</dbReference>
<gene>
    <name evidence="2" type="ORF">Thiowin_03422</name>
</gene>
<dbReference type="Proteomes" id="UP001432180">
    <property type="component" value="Chromosome"/>
</dbReference>
<proteinExistence type="inferred from homology"/>
<dbReference type="EMBL" id="CP121472">
    <property type="protein sequence ID" value="WPL18351.1"/>
    <property type="molecule type" value="Genomic_DNA"/>
</dbReference>
<keyword evidence="3" id="KW-1185">Reference proteome</keyword>
<evidence type="ECO:0000256" key="1">
    <source>
        <dbReference type="ARBA" id="ARBA00005651"/>
    </source>
</evidence>
<accession>A0ABZ0SBF1</accession>
<dbReference type="InterPro" id="IPR052264">
    <property type="entry name" value="UPF0175_domain"/>
</dbReference>
<organism evidence="2 3">
    <name type="scientific">Thiorhodovibrio winogradskyi</name>
    <dbReference type="NCBI Taxonomy" id="77007"/>
    <lineage>
        <taxon>Bacteria</taxon>
        <taxon>Pseudomonadati</taxon>
        <taxon>Pseudomonadota</taxon>
        <taxon>Gammaproteobacteria</taxon>
        <taxon>Chromatiales</taxon>
        <taxon>Chromatiaceae</taxon>
        <taxon>Thiorhodovibrio</taxon>
    </lineage>
</organism>
<dbReference type="Pfam" id="PF03683">
    <property type="entry name" value="UPF0175"/>
    <property type="match status" value="1"/>
</dbReference>
<sequence>MRTYPLSELTQFRTDVLNDSQSGQLAVVTDEGRPIFLAVPFDEAMVKRGLNLDLAIKLFDEDVLSLGRAAELAGMNRIDFMNLLGEMGIPVVRYSPEELQQELAEFA</sequence>
<dbReference type="InterPro" id="IPR005368">
    <property type="entry name" value="UPF0175"/>
</dbReference>
<dbReference type="PANTHER" id="PTHR37525">
    <property type="entry name" value="UPF0175 PROTEIN SSL1255"/>
    <property type="match status" value="1"/>
</dbReference>
<comment type="similarity">
    <text evidence="1">Belongs to the UPF0175 family.</text>
</comment>
<evidence type="ECO:0000313" key="3">
    <source>
        <dbReference type="Proteomes" id="UP001432180"/>
    </source>
</evidence>
<protein>
    <submittedName>
        <fullName evidence="2">Small protein</fullName>
    </submittedName>
</protein>
<reference evidence="2 3" key="1">
    <citation type="journal article" date="2023" name="Microorganisms">
        <title>Thiorhodovibrio frisius and Trv. litoralis spp. nov., Two Novel Members from a Clade of Fastidious Purple Sulfur Bacteria That Exhibit Unique Red-Shifted Light-Harvesting Capabilities.</title>
        <authorList>
            <person name="Methner A."/>
            <person name="Kuzyk S.B."/>
            <person name="Petersen J."/>
            <person name="Bauer S."/>
            <person name="Brinkmann H."/>
            <person name="Sichau K."/>
            <person name="Wanner G."/>
            <person name="Wolf J."/>
            <person name="Neumann-Schaal M."/>
            <person name="Henke P."/>
            <person name="Tank M."/>
            <person name="Sproer C."/>
            <person name="Bunk B."/>
            <person name="Overmann J."/>
        </authorList>
    </citation>
    <scope>NUCLEOTIDE SEQUENCE [LARGE SCALE GENOMIC DNA]</scope>
    <source>
        <strain evidence="2 3">DSM 6702</strain>
    </source>
</reference>
<name>A0ABZ0SBF1_9GAMM</name>